<protein>
    <submittedName>
        <fullName evidence="1">Uncharacterized protein</fullName>
    </submittedName>
</protein>
<gene>
    <name evidence="1" type="ORF">TNCT_586551</name>
</gene>
<reference evidence="1" key="1">
    <citation type="submission" date="2020-07" db="EMBL/GenBank/DDBJ databases">
        <title>Multicomponent nature underlies the extraordinary mechanical properties of spider dragline silk.</title>
        <authorList>
            <person name="Kono N."/>
            <person name="Nakamura H."/>
            <person name="Mori M."/>
            <person name="Yoshida Y."/>
            <person name="Ohtoshi R."/>
            <person name="Malay A.D."/>
            <person name="Moran D.A.P."/>
            <person name="Tomita M."/>
            <person name="Numata K."/>
            <person name="Arakawa K."/>
        </authorList>
    </citation>
    <scope>NUCLEOTIDE SEQUENCE</scope>
</reference>
<comment type="caution">
    <text evidence="1">The sequence shown here is derived from an EMBL/GenBank/DDBJ whole genome shotgun (WGS) entry which is preliminary data.</text>
</comment>
<dbReference type="AlphaFoldDB" id="A0A8X6LZX7"/>
<keyword evidence="2" id="KW-1185">Reference proteome</keyword>
<name>A0A8X6LZX7_TRICU</name>
<proteinExistence type="predicted"/>
<organism evidence="1 2">
    <name type="scientific">Trichonephila clavata</name>
    <name type="common">Joro spider</name>
    <name type="synonym">Nephila clavata</name>
    <dbReference type="NCBI Taxonomy" id="2740835"/>
    <lineage>
        <taxon>Eukaryota</taxon>
        <taxon>Metazoa</taxon>
        <taxon>Ecdysozoa</taxon>
        <taxon>Arthropoda</taxon>
        <taxon>Chelicerata</taxon>
        <taxon>Arachnida</taxon>
        <taxon>Araneae</taxon>
        <taxon>Araneomorphae</taxon>
        <taxon>Entelegynae</taxon>
        <taxon>Araneoidea</taxon>
        <taxon>Nephilidae</taxon>
        <taxon>Trichonephila</taxon>
    </lineage>
</organism>
<sequence length="91" mass="10296">MLRSLQATQGSVLSPLLFLQMISISTSLMTPKLPAKQTTLEFGTLAGKQISRKKATTPLKWNSEVDREFKIKDQCVEKTIVCVFTTDRKHR</sequence>
<evidence type="ECO:0000313" key="1">
    <source>
        <dbReference type="EMBL" id="GFR29021.1"/>
    </source>
</evidence>
<dbReference type="Proteomes" id="UP000887116">
    <property type="component" value="Unassembled WGS sequence"/>
</dbReference>
<dbReference type="EMBL" id="BMAO01009160">
    <property type="protein sequence ID" value="GFR29021.1"/>
    <property type="molecule type" value="Genomic_DNA"/>
</dbReference>
<accession>A0A8X6LZX7</accession>
<evidence type="ECO:0000313" key="2">
    <source>
        <dbReference type="Proteomes" id="UP000887116"/>
    </source>
</evidence>